<dbReference type="EMBL" id="AP024597">
    <property type="protein sequence ID" value="BCU69805.1"/>
    <property type="molecule type" value="Genomic_DNA"/>
</dbReference>
<dbReference type="AlphaFoldDB" id="A0A8D5U5C2"/>
<keyword evidence="2" id="KW-1185">Reference proteome</keyword>
<evidence type="ECO:0000313" key="2">
    <source>
        <dbReference type="Proteomes" id="UP000825123"/>
    </source>
</evidence>
<proteinExistence type="predicted"/>
<sequence length="63" mass="7274">MQNINFVGSLSLELFALNTPIVSFKYNERASNSKKLNVKGYEYYRNCRVVCNCHGPSWELLIT</sequence>
<accession>A0A8D5U5C2</accession>
<evidence type="ECO:0000313" key="1">
    <source>
        <dbReference type="EMBL" id="BCU69805.1"/>
    </source>
</evidence>
<gene>
    <name evidence="1" type="ORF">KN1_11020</name>
</gene>
<reference evidence="1 2" key="1">
    <citation type="submission" date="2021-04" db="EMBL/GenBank/DDBJ databases">
        <title>Complete genome sequence of Stygiolobus sp. KN-1.</title>
        <authorList>
            <person name="Nakamura K."/>
            <person name="Sakai H."/>
            <person name="Kurosawa N."/>
        </authorList>
    </citation>
    <scope>NUCLEOTIDE SEQUENCE [LARGE SCALE GENOMIC DNA]</scope>
    <source>
        <strain evidence="1 2">KN-1</strain>
    </source>
</reference>
<dbReference type="Proteomes" id="UP000825123">
    <property type="component" value="Chromosome"/>
</dbReference>
<name>A0A8D5U5C2_9CREN</name>
<dbReference type="KEGG" id="csty:KN1_11020"/>
<protein>
    <submittedName>
        <fullName evidence="1">Uncharacterized protein</fullName>
    </submittedName>
</protein>
<organism evidence="1 2">
    <name type="scientific">Stygiolobus caldivivus</name>
    <dbReference type="NCBI Taxonomy" id="2824673"/>
    <lineage>
        <taxon>Archaea</taxon>
        <taxon>Thermoproteota</taxon>
        <taxon>Thermoprotei</taxon>
        <taxon>Sulfolobales</taxon>
        <taxon>Sulfolobaceae</taxon>
        <taxon>Stygiolobus</taxon>
    </lineage>
</organism>